<keyword evidence="3" id="KW-1185">Reference proteome</keyword>
<dbReference type="SUPFAM" id="SSF55729">
    <property type="entry name" value="Acyl-CoA N-acyltransferases (Nat)"/>
    <property type="match status" value="1"/>
</dbReference>
<gene>
    <name evidence="2" type="ORF">ACFFJ8_33295</name>
</gene>
<dbReference type="InterPro" id="IPR016181">
    <property type="entry name" value="Acyl_CoA_acyltransferase"/>
</dbReference>
<evidence type="ECO:0000313" key="3">
    <source>
        <dbReference type="Proteomes" id="UP001589818"/>
    </source>
</evidence>
<dbReference type="Gene3D" id="3.40.630.30">
    <property type="match status" value="1"/>
</dbReference>
<dbReference type="EC" id="2.3.1.-" evidence="2"/>
<proteinExistence type="predicted"/>
<feature type="domain" description="N-acetyltransferase" evidence="1">
    <location>
        <begin position="2"/>
        <end position="44"/>
    </location>
</feature>
<reference evidence="2 3" key="1">
    <citation type="submission" date="2024-09" db="EMBL/GenBank/DDBJ databases">
        <authorList>
            <person name="Sun Q."/>
            <person name="Mori K."/>
        </authorList>
    </citation>
    <scope>NUCLEOTIDE SEQUENCE [LARGE SCALE GENOMIC DNA]</scope>
    <source>
        <strain evidence="2 3">CCM 4839</strain>
    </source>
</reference>
<dbReference type="RefSeq" id="WP_204816913.1">
    <property type="nucleotide sequence ID" value="NZ_JANHOF010000002.1"/>
</dbReference>
<dbReference type="Proteomes" id="UP001589818">
    <property type="component" value="Unassembled WGS sequence"/>
</dbReference>
<sequence>MVAIEYIEVQESHRGNRLGQAALTEASRLIQSYGFHRFMLWTQDLRMDKLAGRTGFRRGPTFFWIDSMLGEVET</sequence>
<dbReference type="InterPro" id="IPR000182">
    <property type="entry name" value="GNAT_dom"/>
</dbReference>
<evidence type="ECO:0000313" key="2">
    <source>
        <dbReference type="EMBL" id="MFC0396241.1"/>
    </source>
</evidence>
<keyword evidence="2" id="KW-0012">Acyltransferase</keyword>
<protein>
    <submittedName>
        <fullName evidence="2">GNAT family N-acetyltransferase</fullName>
        <ecNumber evidence="2">2.3.1.-</ecNumber>
    </submittedName>
</protein>
<evidence type="ECO:0000259" key="1">
    <source>
        <dbReference type="Pfam" id="PF00583"/>
    </source>
</evidence>
<comment type="caution">
    <text evidence="2">The sequence shown here is derived from an EMBL/GenBank/DDBJ whole genome shotgun (WGS) entry which is preliminary data.</text>
</comment>
<name>A0ABV6JK00_9BACL</name>
<dbReference type="Pfam" id="PF00583">
    <property type="entry name" value="Acetyltransf_1"/>
    <property type="match status" value="1"/>
</dbReference>
<keyword evidence="2" id="KW-0808">Transferase</keyword>
<dbReference type="EMBL" id="JBHLVF010000047">
    <property type="protein sequence ID" value="MFC0396241.1"/>
    <property type="molecule type" value="Genomic_DNA"/>
</dbReference>
<accession>A0ABV6JK00</accession>
<dbReference type="GO" id="GO:0016746">
    <property type="term" value="F:acyltransferase activity"/>
    <property type="evidence" value="ECO:0007669"/>
    <property type="project" value="UniProtKB-KW"/>
</dbReference>
<organism evidence="2 3">
    <name type="scientific">Paenibacillus mendelii</name>
    <dbReference type="NCBI Taxonomy" id="206163"/>
    <lineage>
        <taxon>Bacteria</taxon>
        <taxon>Bacillati</taxon>
        <taxon>Bacillota</taxon>
        <taxon>Bacilli</taxon>
        <taxon>Bacillales</taxon>
        <taxon>Paenibacillaceae</taxon>
        <taxon>Paenibacillus</taxon>
    </lineage>
</organism>